<comment type="caution">
    <text evidence="2">The sequence shown here is derived from an EMBL/GenBank/DDBJ whole genome shotgun (WGS) entry which is preliminary data.</text>
</comment>
<accession>A0ABQ7LB76</accession>
<protein>
    <submittedName>
        <fullName evidence="2">Uncharacterized protein</fullName>
    </submittedName>
</protein>
<dbReference type="EMBL" id="JADBGQ010000008">
    <property type="protein sequence ID" value="KAG5383837.1"/>
    <property type="molecule type" value="Genomic_DNA"/>
</dbReference>
<evidence type="ECO:0000313" key="3">
    <source>
        <dbReference type="Proteomes" id="UP000823674"/>
    </source>
</evidence>
<feature type="region of interest" description="Disordered" evidence="1">
    <location>
        <begin position="1"/>
        <end position="68"/>
    </location>
</feature>
<proteinExistence type="predicted"/>
<organism evidence="2 3">
    <name type="scientific">Brassica rapa subsp. trilocularis</name>
    <dbReference type="NCBI Taxonomy" id="1813537"/>
    <lineage>
        <taxon>Eukaryota</taxon>
        <taxon>Viridiplantae</taxon>
        <taxon>Streptophyta</taxon>
        <taxon>Embryophyta</taxon>
        <taxon>Tracheophyta</taxon>
        <taxon>Spermatophyta</taxon>
        <taxon>Magnoliopsida</taxon>
        <taxon>eudicotyledons</taxon>
        <taxon>Gunneridae</taxon>
        <taxon>Pentapetalae</taxon>
        <taxon>rosids</taxon>
        <taxon>malvids</taxon>
        <taxon>Brassicales</taxon>
        <taxon>Brassicaceae</taxon>
        <taxon>Brassiceae</taxon>
        <taxon>Brassica</taxon>
    </lineage>
</organism>
<evidence type="ECO:0000256" key="1">
    <source>
        <dbReference type="SAM" id="MobiDB-lite"/>
    </source>
</evidence>
<reference evidence="2 3" key="1">
    <citation type="submission" date="2021-03" db="EMBL/GenBank/DDBJ databases">
        <authorList>
            <person name="King G.J."/>
            <person name="Bancroft I."/>
            <person name="Baten A."/>
            <person name="Bloomfield J."/>
            <person name="Borpatragohain P."/>
            <person name="He Z."/>
            <person name="Irish N."/>
            <person name="Irwin J."/>
            <person name="Liu K."/>
            <person name="Mauleon R.P."/>
            <person name="Moore J."/>
            <person name="Morris R."/>
            <person name="Ostergaard L."/>
            <person name="Wang B."/>
            <person name="Wells R."/>
        </authorList>
    </citation>
    <scope>NUCLEOTIDE SEQUENCE [LARGE SCALE GENOMIC DNA]</scope>
    <source>
        <strain evidence="2">R-o-18</strain>
        <tissue evidence="2">Leaf</tissue>
    </source>
</reference>
<sequence length="80" mass="9183">MKKTLSEDSQEVHTTSRRLPGSPDDRNRSPDDFQTTSRRLPGSPDDFQTTSRRLPGSPYDRNGSPDDFHFSRLEDFLEVV</sequence>
<evidence type="ECO:0000313" key="2">
    <source>
        <dbReference type="EMBL" id="KAG5383837.1"/>
    </source>
</evidence>
<dbReference type="Proteomes" id="UP000823674">
    <property type="component" value="Chromosome A09"/>
</dbReference>
<gene>
    <name evidence="2" type="primary">A09g506140.1_BraROA</name>
    <name evidence="2" type="ORF">IGI04_035307</name>
</gene>
<keyword evidence="3" id="KW-1185">Reference proteome</keyword>
<name>A0ABQ7LB76_BRACM</name>